<evidence type="ECO:0000256" key="1">
    <source>
        <dbReference type="ARBA" id="ARBA00008270"/>
    </source>
</evidence>
<dbReference type="AlphaFoldDB" id="A0A238YVJ1"/>
<name>A0A238YVJ1_9RHOB</name>
<reference evidence="3 4" key="1">
    <citation type="submission" date="2017-06" db="EMBL/GenBank/DDBJ databases">
        <authorList>
            <person name="Kim H.J."/>
            <person name="Triplett B.A."/>
        </authorList>
    </citation>
    <scope>NUCLEOTIDE SEQUENCE [LARGE SCALE GENOMIC DNA]</scope>
    <source>
        <strain evidence="3 4">DSM 29052</strain>
    </source>
</reference>
<evidence type="ECO:0000313" key="4">
    <source>
        <dbReference type="Proteomes" id="UP000198417"/>
    </source>
</evidence>
<evidence type="ECO:0000256" key="2">
    <source>
        <dbReference type="PIRSR" id="PIRSR016184-1"/>
    </source>
</evidence>
<comment type="similarity">
    <text evidence="1">Belongs to the PhzF family.</text>
</comment>
<dbReference type="GO" id="GO:0016853">
    <property type="term" value="F:isomerase activity"/>
    <property type="evidence" value="ECO:0007669"/>
    <property type="project" value="TreeGrafter"/>
</dbReference>
<dbReference type="Pfam" id="PF02567">
    <property type="entry name" value="PhzC-PhzF"/>
    <property type="match status" value="1"/>
</dbReference>
<sequence>MGFPDGRSDFELWQIDVFAQAPLTGNPAAVVFGAERADTALMQAIARETNLSETVFLLPPRQGGDAFMRTFTTRREINFAVHPALAAAHAFCEATNPGCTAVRFEHSRGDLRIWRDGPNAPWFATVPQPKFETTVFSPADLAGLFGLSVDDLAPGSPQIVATGVPWLLIELATESAISRAHPDMTAIADLTRSISAVGITLFRPNPRPGISAELRTFAPAEGIYEDPVCGSCAGSVAAALRRRDPAFAAQALHHLEQGHTIHRPGTIMVRLEDTDIHVGGPTLTVMRGHFNREIALCPA</sequence>
<dbReference type="EMBL" id="FZNN01000020">
    <property type="protein sequence ID" value="SNR74593.1"/>
    <property type="molecule type" value="Genomic_DNA"/>
</dbReference>
<dbReference type="RefSeq" id="WP_089272931.1">
    <property type="nucleotide sequence ID" value="NZ_FZNN01000020.1"/>
</dbReference>
<keyword evidence="4" id="KW-1185">Reference proteome</keyword>
<gene>
    <name evidence="3" type="ORF">SAMN06265370_12021</name>
</gene>
<dbReference type="NCBIfam" id="TIGR00654">
    <property type="entry name" value="PhzF_family"/>
    <property type="match status" value="1"/>
</dbReference>
<feature type="active site" evidence="2">
    <location>
        <position position="53"/>
    </location>
</feature>
<dbReference type="OrthoDB" id="9788221at2"/>
<dbReference type="InterPro" id="IPR003719">
    <property type="entry name" value="Phenazine_PhzF-like"/>
</dbReference>
<dbReference type="Proteomes" id="UP000198417">
    <property type="component" value="Unassembled WGS sequence"/>
</dbReference>
<dbReference type="PANTHER" id="PTHR13774">
    <property type="entry name" value="PHENAZINE BIOSYNTHESIS PROTEIN"/>
    <property type="match status" value="1"/>
</dbReference>
<accession>A0A238YVJ1</accession>
<proteinExistence type="inferred from homology"/>
<evidence type="ECO:0000313" key="3">
    <source>
        <dbReference type="EMBL" id="SNR74593.1"/>
    </source>
</evidence>
<dbReference type="PANTHER" id="PTHR13774:SF32">
    <property type="entry name" value="ANTISENSE-ENHANCING SEQUENCE 1"/>
    <property type="match status" value="1"/>
</dbReference>
<protein>
    <submittedName>
        <fullName evidence="3">Phenazine biosynthesis protein PhzF family</fullName>
    </submittedName>
</protein>
<dbReference type="SUPFAM" id="SSF54506">
    <property type="entry name" value="Diaminopimelate epimerase-like"/>
    <property type="match status" value="1"/>
</dbReference>
<organism evidence="3 4">
    <name type="scientific">Puniceibacterium sediminis</name>
    <dbReference type="NCBI Taxonomy" id="1608407"/>
    <lineage>
        <taxon>Bacteria</taxon>
        <taxon>Pseudomonadati</taxon>
        <taxon>Pseudomonadota</taxon>
        <taxon>Alphaproteobacteria</taxon>
        <taxon>Rhodobacterales</taxon>
        <taxon>Paracoccaceae</taxon>
        <taxon>Puniceibacterium</taxon>
    </lineage>
</organism>
<dbReference type="Gene3D" id="3.10.310.10">
    <property type="entry name" value="Diaminopimelate Epimerase, Chain A, domain 1"/>
    <property type="match status" value="2"/>
</dbReference>
<dbReference type="GO" id="GO:0005737">
    <property type="term" value="C:cytoplasm"/>
    <property type="evidence" value="ECO:0007669"/>
    <property type="project" value="TreeGrafter"/>
</dbReference>
<dbReference type="PIRSF" id="PIRSF016184">
    <property type="entry name" value="PhzC_PhzF"/>
    <property type="match status" value="1"/>
</dbReference>